<dbReference type="UniPathway" id="UPA00094"/>
<evidence type="ECO:0000256" key="5">
    <source>
        <dbReference type="ARBA" id="ARBA00047375"/>
    </source>
</evidence>
<dbReference type="OrthoDB" id="329835at2759"/>
<feature type="active site" evidence="7">
    <location>
        <position position="370"/>
    </location>
</feature>
<keyword evidence="4 6" id="KW-0012">Acyltransferase</keyword>
<name>A0A445CHN7_ARAHY</name>
<organism evidence="10 11">
    <name type="scientific">Arachis hypogaea</name>
    <name type="common">Peanut</name>
    <dbReference type="NCBI Taxonomy" id="3818"/>
    <lineage>
        <taxon>Eukaryota</taxon>
        <taxon>Viridiplantae</taxon>
        <taxon>Streptophyta</taxon>
        <taxon>Embryophyta</taxon>
        <taxon>Tracheophyta</taxon>
        <taxon>Spermatophyta</taxon>
        <taxon>Magnoliopsida</taxon>
        <taxon>eudicotyledons</taxon>
        <taxon>Gunneridae</taxon>
        <taxon>Pentapetalae</taxon>
        <taxon>rosids</taxon>
        <taxon>fabids</taxon>
        <taxon>Fabales</taxon>
        <taxon>Fabaceae</taxon>
        <taxon>Papilionoideae</taxon>
        <taxon>50 kb inversion clade</taxon>
        <taxon>dalbergioids sensu lato</taxon>
        <taxon>Dalbergieae</taxon>
        <taxon>Pterocarpus clade</taxon>
        <taxon>Arachis</taxon>
    </lineage>
</organism>
<dbReference type="InterPro" id="IPR013601">
    <property type="entry name" value="FAE1_typ3_polyketide_synth"/>
</dbReference>
<evidence type="ECO:0000313" key="10">
    <source>
        <dbReference type="EMBL" id="RYR50436.1"/>
    </source>
</evidence>
<dbReference type="Pfam" id="PF08392">
    <property type="entry name" value="FAE1_CUT1_RppA"/>
    <property type="match status" value="1"/>
</dbReference>
<keyword evidence="11" id="KW-1185">Reference proteome</keyword>
<dbReference type="GO" id="GO:0016020">
    <property type="term" value="C:membrane"/>
    <property type="evidence" value="ECO:0007669"/>
    <property type="project" value="InterPro"/>
</dbReference>
<accession>A0A445CHN7</accession>
<feature type="active site" evidence="7">
    <location>
        <position position="337"/>
    </location>
</feature>
<comment type="similarity">
    <text evidence="2 6">Belongs to the thiolase-like superfamily. Chalcone/stilbene synthases family.</text>
</comment>
<feature type="active site" evidence="7">
    <location>
        <position position="169"/>
    </location>
</feature>
<dbReference type="SMR" id="A0A445CHN7"/>
<comment type="caution">
    <text evidence="10">The sequence shown here is derived from an EMBL/GenBank/DDBJ whole genome shotgun (WGS) entry which is preliminary data.</text>
</comment>
<proteinExistence type="inferred from homology"/>
<dbReference type="InterPro" id="IPR013747">
    <property type="entry name" value="ACP_syn_III_C"/>
</dbReference>
<evidence type="ECO:0000256" key="3">
    <source>
        <dbReference type="ARBA" id="ARBA00022679"/>
    </source>
</evidence>
<evidence type="ECO:0000313" key="11">
    <source>
        <dbReference type="Proteomes" id="UP000289738"/>
    </source>
</evidence>
<protein>
    <recommendedName>
        <fullName evidence="6">3-ketoacyl-CoA synthase</fullName>
        <ecNumber evidence="6">2.3.1.-</ecNumber>
    </recommendedName>
</protein>
<evidence type="ECO:0000256" key="2">
    <source>
        <dbReference type="ARBA" id="ARBA00005531"/>
    </source>
</evidence>
<feature type="active site" evidence="7">
    <location>
        <position position="333"/>
    </location>
</feature>
<dbReference type="Gene3D" id="3.40.47.10">
    <property type="match status" value="1"/>
</dbReference>
<comment type="catalytic activity">
    <reaction evidence="5">
        <text>a very-long-chain acyl-CoA + malonyl-CoA + H(+) = a very-long-chain 3-oxoacyl-CoA + CO2 + CoA</text>
        <dbReference type="Rhea" id="RHEA:32727"/>
        <dbReference type="ChEBI" id="CHEBI:15378"/>
        <dbReference type="ChEBI" id="CHEBI:16526"/>
        <dbReference type="ChEBI" id="CHEBI:57287"/>
        <dbReference type="ChEBI" id="CHEBI:57384"/>
        <dbReference type="ChEBI" id="CHEBI:90725"/>
        <dbReference type="ChEBI" id="CHEBI:90736"/>
        <dbReference type="EC" id="2.3.1.199"/>
    </reaction>
</comment>
<dbReference type="PANTHER" id="PTHR31561">
    <property type="entry name" value="3-KETOACYL-COA SYNTHASE"/>
    <property type="match status" value="1"/>
</dbReference>
<dbReference type="CDD" id="cd00831">
    <property type="entry name" value="CHS_like"/>
    <property type="match status" value="1"/>
</dbReference>
<feature type="active site" evidence="7">
    <location>
        <position position="366"/>
    </location>
</feature>
<evidence type="ECO:0000256" key="6">
    <source>
        <dbReference type="PIRNR" id="PIRNR036417"/>
    </source>
</evidence>
<dbReference type="Gramene" id="arahy.Tifrunner.gnm2.ann2.Ah07g308500.1">
    <property type="protein sequence ID" value="arahy.Tifrunner.gnm2.ann2.Ah07g308500.1-CDS"/>
    <property type="gene ID" value="arahy.Tifrunner.gnm2.ann2.Ah07g308500"/>
</dbReference>
<keyword evidence="3 6" id="KW-0808">Transferase</keyword>
<gene>
    <name evidence="10" type="ORF">Ahy_A07g037045</name>
</gene>
<dbReference type="GO" id="GO:0009922">
    <property type="term" value="F:fatty acid elongase activity"/>
    <property type="evidence" value="ECO:0007669"/>
    <property type="project" value="UniProtKB-EC"/>
</dbReference>
<evidence type="ECO:0000256" key="7">
    <source>
        <dbReference type="PIRSR" id="PIRSR036417-1"/>
    </source>
</evidence>
<dbReference type="InterPro" id="IPR012392">
    <property type="entry name" value="3-ktacl-CoA_syn"/>
</dbReference>
<evidence type="ECO:0000256" key="4">
    <source>
        <dbReference type="ARBA" id="ARBA00023315"/>
    </source>
</evidence>
<dbReference type="Proteomes" id="UP000289738">
    <property type="component" value="Chromosome A07"/>
</dbReference>
<dbReference type="AlphaFoldDB" id="A0A445CHN7"/>
<evidence type="ECO:0000256" key="1">
    <source>
        <dbReference type="ARBA" id="ARBA00005194"/>
    </source>
</evidence>
<feature type="domain" description="Beta-ketoacyl-[acyl-carrier-protein] synthase III C-terminal" evidence="9">
    <location>
        <begin position="329"/>
        <end position="412"/>
    </location>
</feature>
<dbReference type="GO" id="GO:0006633">
    <property type="term" value="P:fatty acid biosynthetic process"/>
    <property type="evidence" value="ECO:0007669"/>
    <property type="project" value="UniProtKB-UniPathway"/>
</dbReference>
<dbReference type="Pfam" id="PF08541">
    <property type="entry name" value="ACP_syn_III_C"/>
    <property type="match status" value="1"/>
</dbReference>
<dbReference type="EC" id="2.3.1.-" evidence="6"/>
<feature type="domain" description="FAE" evidence="8">
    <location>
        <begin position="27"/>
        <end position="309"/>
    </location>
</feature>
<evidence type="ECO:0000259" key="9">
    <source>
        <dbReference type="Pfam" id="PF08541"/>
    </source>
</evidence>
<dbReference type="EMBL" id="SDMP01000007">
    <property type="protein sequence ID" value="RYR50436.1"/>
    <property type="molecule type" value="Genomic_DNA"/>
</dbReference>
<comment type="pathway">
    <text evidence="1 6">Lipid metabolism; fatty acid biosynthesis.</text>
</comment>
<feature type="active site" evidence="7">
    <location>
        <position position="249"/>
    </location>
</feature>
<dbReference type="InterPro" id="IPR016039">
    <property type="entry name" value="Thiolase-like"/>
</dbReference>
<dbReference type="STRING" id="3818.A0A445CHN7"/>
<dbReference type="PIRSF" id="PIRSF036417">
    <property type="entry name" value="3-ktacl-CoA_syn"/>
    <property type="match status" value="1"/>
</dbReference>
<reference evidence="10 11" key="1">
    <citation type="submission" date="2019-01" db="EMBL/GenBank/DDBJ databases">
        <title>Sequencing of cultivated peanut Arachis hypogaea provides insights into genome evolution and oil improvement.</title>
        <authorList>
            <person name="Chen X."/>
        </authorList>
    </citation>
    <scope>NUCLEOTIDE SEQUENCE [LARGE SCALE GENOMIC DNA]</scope>
    <source>
        <strain evidence="11">cv. Fuhuasheng</strain>
        <tissue evidence="10">Leaves</tissue>
    </source>
</reference>
<dbReference type="SUPFAM" id="SSF53901">
    <property type="entry name" value="Thiolase-like"/>
    <property type="match status" value="2"/>
</dbReference>
<sequence>MEILFLSLLITFLCYALFCLYNLIHEIRGQSCYLLAYECFKPPEDTKLDRDTCVRIIRRNKNLGLQEYKFLLKAMAKSGIGEHTYAPRSVIEGREECATIEDSLKEVDEIMFETLDRIFKRTRLSPLQIDILVVNITVFSSVSSFAARIINRYKLREDIKVFNLSGTGCSGSIVAIDLVHRLLKTMHRNCLAVVVSTECLSQSWYCGKVTSMMLSNCLFRSGGGCLLLTNNPSLKPNAILRLKHVERTHLGASDEAYGSAMMVEDEQGHQGIYLKKSVPKAASEALKVNLKIMVPKILPLWEIVCYFTVSIYHSTMKRGNNNKGLNFKSGIEHFCVHPGGRAVIDEISKGLGLNDYDIEPSRMTIHRWGNTSSSGVWYVLSYMEAKKRLKKGDRVLMIGLGSGFKCCSCVWEVMRDLEGNVGNNVWMDCIDNYPPNKLGTIFVNDDQILASIKSG</sequence>
<evidence type="ECO:0000259" key="8">
    <source>
        <dbReference type="Pfam" id="PF08392"/>
    </source>
</evidence>